<name>X6MA59_RETFI</name>
<evidence type="ECO:0000313" key="2">
    <source>
        <dbReference type="Proteomes" id="UP000023152"/>
    </source>
</evidence>
<proteinExistence type="predicted"/>
<reference evidence="1 2" key="1">
    <citation type="journal article" date="2013" name="Curr. Biol.">
        <title>The Genome of the Foraminiferan Reticulomyxa filosa.</title>
        <authorList>
            <person name="Glockner G."/>
            <person name="Hulsmann N."/>
            <person name="Schleicher M."/>
            <person name="Noegel A.A."/>
            <person name="Eichinger L."/>
            <person name="Gallinger C."/>
            <person name="Pawlowski J."/>
            <person name="Sierra R."/>
            <person name="Euteneuer U."/>
            <person name="Pillet L."/>
            <person name="Moustafa A."/>
            <person name="Platzer M."/>
            <person name="Groth M."/>
            <person name="Szafranski K."/>
            <person name="Schliwa M."/>
        </authorList>
    </citation>
    <scope>NUCLEOTIDE SEQUENCE [LARGE SCALE GENOMIC DNA]</scope>
</reference>
<keyword evidence="2" id="KW-1185">Reference proteome</keyword>
<comment type="caution">
    <text evidence="1">The sequence shown here is derived from an EMBL/GenBank/DDBJ whole genome shotgun (WGS) entry which is preliminary data.</text>
</comment>
<organism evidence="1 2">
    <name type="scientific">Reticulomyxa filosa</name>
    <dbReference type="NCBI Taxonomy" id="46433"/>
    <lineage>
        <taxon>Eukaryota</taxon>
        <taxon>Sar</taxon>
        <taxon>Rhizaria</taxon>
        <taxon>Retaria</taxon>
        <taxon>Foraminifera</taxon>
        <taxon>Monothalamids</taxon>
        <taxon>Reticulomyxidae</taxon>
        <taxon>Reticulomyxa</taxon>
    </lineage>
</organism>
<dbReference type="Proteomes" id="UP000023152">
    <property type="component" value="Unassembled WGS sequence"/>
</dbReference>
<evidence type="ECO:0000313" key="1">
    <source>
        <dbReference type="EMBL" id="ETO09890.1"/>
    </source>
</evidence>
<accession>X6MA59</accession>
<protein>
    <submittedName>
        <fullName evidence="1">Uncharacterized protein</fullName>
    </submittedName>
</protein>
<dbReference type="EMBL" id="ASPP01023836">
    <property type="protein sequence ID" value="ETO09890.1"/>
    <property type="molecule type" value="Genomic_DNA"/>
</dbReference>
<sequence>MKLNETQIDSLFTCLINELKDNDHSIIQPLLNIDNNKKWLKKCIANAIILKDSDSHKSMMHLYCSGNNNLPREGIVLSVVKVGHYHSIQMDAQNCYLRSYNVEYRIRLEYKSFVFKKRNYNAMFKEDTNEKWK</sequence>
<gene>
    <name evidence="1" type="ORF">RFI_27487</name>
</gene>
<dbReference type="AlphaFoldDB" id="X6MA59"/>